<feature type="signal peptide" evidence="1">
    <location>
        <begin position="1"/>
        <end position="26"/>
    </location>
</feature>
<dbReference type="SUPFAM" id="SSF54427">
    <property type="entry name" value="NTF2-like"/>
    <property type="match status" value="1"/>
</dbReference>
<accession>A0ABU3DPI7</accession>
<name>A0ABU3DPI7_9FLAO</name>
<dbReference type="InterPro" id="IPR032710">
    <property type="entry name" value="NTF2-like_dom_sf"/>
</dbReference>
<comment type="caution">
    <text evidence="3">The sequence shown here is derived from an EMBL/GenBank/DDBJ whole genome shotgun (WGS) entry which is preliminary data.</text>
</comment>
<keyword evidence="4" id="KW-1185">Reference proteome</keyword>
<feature type="domain" description="DUF4440" evidence="2">
    <location>
        <begin position="36"/>
        <end position="136"/>
    </location>
</feature>
<reference evidence="3 4" key="1">
    <citation type="submission" date="2023-09" db="EMBL/GenBank/DDBJ databases">
        <authorList>
            <person name="Rey-Velasco X."/>
        </authorList>
    </citation>
    <scope>NUCLEOTIDE SEQUENCE [LARGE SCALE GENOMIC DNA]</scope>
    <source>
        <strain evidence="3 4">F225</strain>
    </source>
</reference>
<dbReference type="EMBL" id="JAVRHN010000001">
    <property type="protein sequence ID" value="MDT0685002.1"/>
    <property type="molecule type" value="Genomic_DNA"/>
</dbReference>
<gene>
    <name evidence="3" type="ORF">RM541_01405</name>
</gene>
<evidence type="ECO:0000313" key="3">
    <source>
        <dbReference type="EMBL" id="MDT0685002.1"/>
    </source>
</evidence>
<dbReference type="Gene3D" id="3.10.450.50">
    <property type="match status" value="1"/>
</dbReference>
<feature type="chain" id="PRO_5045567596" evidence="1">
    <location>
        <begin position="27"/>
        <end position="151"/>
    </location>
</feature>
<dbReference type="Pfam" id="PF14534">
    <property type="entry name" value="DUF4440"/>
    <property type="match status" value="1"/>
</dbReference>
<dbReference type="RefSeq" id="WP_311498441.1">
    <property type="nucleotide sequence ID" value="NZ_JAVRHN010000001.1"/>
</dbReference>
<keyword evidence="1" id="KW-0732">Signal</keyword>
<proteinExistence type="predicted"/>
<evidence type="ECO:0000313" key="4">
    <source>
        <dbReference type="Proteomes" id="UP001253848"/>
    </source>
</evidence>
<sequence length="151" mass="16695">MKQKLILVKAVLFFCTFILLNSCASAQDTTIQKGKIVDALQQFDQAMIEGNSKVLDSITSQNLTYGHSSGSIQNKEQFLEDALNGPFRFLSINNEKQKITFSGDVAVVRHILTGEGTNAGNPATVRIGVVMVFQKNKENEIVLLTRQAYKL</sequence>
<organism evidence="3 4">
    <name type="scientific">Autumnicola psychrophila</name>
    <dbReference type="NCBI Taxonomy" id="3075592"/>
    <lineage>
        <taxon>Bacteria</taxon>
        <taxon>Pseudomonadati</taxon>
        <taxon>Bacteroidota</taxon>
        <taxon>Flavobacteriia</taxon>
        <taxon>Flavobacteriales</taxon>
        <taxon>Flavobacteriaceae</taxon>
        <taxon>Autumnicola</taxon>
    </lineage>
</organism>
<dbReference type="Proteomes" id="UP001253848">
    <property type="component" value="Unassembled WGS sequence"/>
</dbReference>
<evidence type="ECO:0000259" key="2">
    <source>
        <dbReference type="Pfam" id="PF14534"/>
    </source>
</evidence>
<dbReference type="InterPro" id="IPR027843">
    <property type="entry name" value="DUF4440"/>
</dbReference>
<evidence type="ECO:0000256" key="1">
    <source>
        <dbReference type="SAM" id="SignalP"/>
    </source>
</evidence>
<protein>
    <submittedName>
        <fullName evidence="3">Nuclear transport factor 2 family protein</fullName>
    </submittedName>
</protein>